<evidence type="ECO:0000259" key="6">
    <source>
        <dbReference type="Pfam" id="PF08614"/>
    </source>
</evidence>
<dbReference type="Pfam" id="PF08614">
    <property type="entry name" value="ATG16"/>
    <property type="match status" value="1"/>
</dbReference>
<dbReference type="PROSITE" id="PS00678">
    <property type="entry name" value="WD_REPEATS_1"/>
    <property type="match status" value="1"/>
</dbReference>
<evidence type="ECO:0000256" key="1">
    <source>
        <dbReference type="ARBA" id="ARBA00009271"/>
    </source>
</evidence>
<dbReference type="InterPro" id="IPR019775">
    <property type="entry name" value="WD40_repeat_CS"/>
</dbReference>
<dbReference type="Proteomes" id="UP001152799">
    <property type="component" value="Chromosome 8"/>
</dbReference>
<feature type="coiled-coil region" evidence="5">
    <location>
        <begin position="127"/>
        <end position="161"/>
    </location>
</feature>
<evidence type="ECO:0000313" key="8">
    <source>
        <dbReference type="Proteomes" id="UP001152799"/>
    </source>
</evidence>
<dbReference type="PANTHER" id="PTHR19878">
    <property type="entry name" value="AUTOPHAGY PROTEIN 16-LIKE"/>
    <property type="match status" value="1"/>
</dbReference>
<keyword evidence="8" id="KW-1185">Reference proteome</keyword>
<proteinExistence type="inferred from homology"/>
<feature type="domain" description="Autophagy-related protein 16" evidence="6">
    <location>
        <begin position="11"/>
        <end position="180"/>
    </location>
</feature>
<gene>
    <name evidence="7" type="ORF">CEUTPL_LOCUS12872</name>
</gene>
<dbReference type="EMBL" id="OU892284">
    <property type="protein sequence ID" value="CAG9772461.1"/>
    <property type="molecule type" value="Genomic_DNA"/>
</dbReference>
<comment type="similarity">
    <text evidence="1">Belongs to the WD repeat ATG16 family.</text>
</comment>
<dbReference type="Pfam" id="PF00400">
    <property type="entry name" value="WD40"/>
    <property type="match status" value="1"/>
</dbReference>
<feature type="coiled-coil region" evidence="5">
    <location>
        <begin position="39"/>
        <end position="98"/>
    </location>
</feature>
<dbReference type="GO" id="GO:0034274">
    <property type="term" value="C:Atg12-Atg5-Atg16 complex"/>
    <property type="evidence" value="ECO:0007669"/>
    <property type="project" value="TreeGrafter"/>
</dbReference>
<dbReference type="PROSITE" id="PS50082">
    <property type="entry name" value="WD_REPEATS_2"/>
    <property type="match status" value="1"/>
</dbReference>
<dbReference type="PROSITE" id="PS50294">
    <property type="entry name" value="WD_REPEATS_REGION"/>
    <property type="match status" value="1"/>
</dbReference>
<dbReference type="GO" id="GO:0000421">
    <property type="term" value="C:autophagosome membrane"/>
    <property type="evidence" value="ECO:0007669"/>
    <property type="project" value="TreeGrafter"/>
</dbReference>
<keyword evidence="3" id="KW-0677">Repeat</keyword>
<keyword evidence="5" id="KW-0175">Coiled coil</keyword>
<dbReference type="Gene3D" id="2.130.10.10">
    <property type="entry name" value="YVTN repeat-like/Quinoprotein amine dehydrogenase"/>
    <property type="match status" value="1"/>
</dbReference>
<evidence type="ECO:0000256" key="2">
    <source>
        <dbReference type="ARBA" id="ARBA00022574"/>
    </source>
</evidence>
<feature type="repeat" description="WD" evidence="4">
    <location>
        <begin position="448"/>
        <end position="489"/>
    </location>
</feature>
<dbReference type="InterPro" id="IPR036322">
    <property type="entry name" value="WD40_repeat_dom_sf"/>
</dbReference>
<dbReference type="AlphaFoldDB" id="A0A9N9MVP3"/>
<dbReference type="InterPro" id="IPR045160">
    <property type="entry name" value="ATG16"/>
</dbReference>
<evidence type="ECO:0000256" key="5">
    <source>
        <dbReference type="SAM" id="Coils"/>
    </source>
</evidence>
<evidence type="ECO:0000313" key="7">
    <source>
        <dbReference type="EMBL" id="CAG9772461.1"/>
    </source>
</evidence>
<dbReference type="GO" id="GO:0034045">
    <property type="term" value="C:phagophore assembly site membrane"/>
    <property type="evidence" value="ECO:0007669"/>
    <property type="project" value="TreeGrafter"/>
</dbReference>
<feature type="coiled-coil region" evidence="5">
    <location>
        <begin position="200"/>
        <end position="251"/>
    </location>
</feature>
<dbReference type="InterPro" id="IPR001680">
    <property type="entry name" value="WD40_rpt"/>
</dbReference>
<dbReference type="GO" id="GO:0000045">
    <property type="term" value="P:autophagosome assembly"/>
    <property type="evidence" value="ECO:0007669"/>
    <property type="project" value="InterPro"/>
</dbReference>
<name>A0A9N9MVP3_9CUCU</name>
<reference evidence="7" key="1">
    <citation type="submission" date="2022-01" db="EMBL/GenBank/DDBJ databases">
        <authorList>
            <person name="King R."/>
        </authorList>
    </citation>
    <scope>NUCLEOTIDE SEQUENCE</scope>
</reference>
<dbReference type="OrthoDB" id="6262491at2759"/>
<keyword evidence="2 4" id="KW-0853">WD repeat</keyword>
<dbReference type="GO" id="GO:0043495">
    <property type="term" value="F:protein-membrane adaptor activity"/>
    <property type="evidence" value="ECO:0007669"/>
    <property type="project" value="TreeGrafter"/>
</dbReference>
<dbReference type="PANTHER" id="PTHR19878:SF8">
    <property type="entry name" value="AUTOPHAGY-RELATED 16, ISOFORM F"/>
    <property type="match status" value="1"/>
</dbReference>
<accession>A0A9N9MVP3</accession>
<protein>
    <recommendedName>
        <fullName evidence="6">Autophagy-related protein 16 domain-containing protein</fullName>
    </recommendedName>
</protein>
<organism evidence="7 8">
    <name type="scientific">Ceutorhynchus assimilis</name>
    <name type="common">cabbage seed weevil</name>
    <dbReference type="NCBI Taxonomy" id="467358"/>
    <lineage>
        <taxon>Eukaryota</taxon>
        <taxon>Metazoa</taxon>
        <taxon>Ecdysozoa</taxon>
        <taxon>Arthropoda</taxon>
        <taxon>Hexapoda</taxon>
        <taxon>Insecta</taxon>
        <taxon>Pterygota</taxon>
        <taxon>Neoptera</taxon>
        <taxon>Endopterygota</taxon>
        <taxon>Coleoptera</taxon>
        <taxon>Polyphaga</taxon>
        <taxon>Cucujiformia</taxon>
        <taxon>Curculionidae</taxon>
        <taxon>Ceutorhynchinae</taxon>
        <taxon>Ceutorhynchus</taxon>
    </lineage>
</organism>
<dbReference type="InterPro" id="IPR013923">
    <property type="entry name" value="Autophagy-rel_prot_16_dom"/>
</dbReference>
<sequence length="489" mass="57254">MELGEWRQNVLLQLQNRNKRETQCYQDLITQHTKVFENANSLRHENLQLSIQNEKLKLEGGNGGKSSSALENRLNEEVQQLKQKLLVQAEELTDLHRRKGENSQQIIDLNIKLQERDSLIASKDNSLAECQSKILSLKAEIAMLTQANRELKHVNDTLRDEHSTLQLDFSMLEEKLRKTQRYFVFVFRLVYNYKIAWIDHKELKEELKQIRDQQSMFNEELLKLRGENEDNQEIKRENTEIKTELQEVRKTIEIIDKGRRKNNVVMNGLKFDNNEPAVLVEDVKAFLNQQLKVNVTPKTVTRIAERTWIIELQNEADKRKIMENGTKLKDMRGERVFINDDVTKQDREKQNEIRIFANQERQKGKEVKIGFNKDENRQLVERLIKYKAKDADRMNEENDNFLKKRYAKLQKDLEEACKDTKDLCSKDIQEGYGPLSQSTLPSRVHAKFDAHEGEVNAVKWSPLDRLVATGGADRKVKLWDISKGQSKTA</sequence>
<dbReference type="SUPFAM" id="SSF50978">
    <property type="entry name" value="WD40 repeat-like"/>
    <property type="match status" value="1"/>
</dbReference>
<dbReference type="InterPro" id="IPR015943">
    <property type="entry name" value="WD40/YVTN_repeat-like_dom_sf"/>
</dbReference>
<evidence type="ECO:0000256" key="3">
    <source>
        <dbReference type="ARBA" id="ARBA00022737"/>
    </source>
</evidence>
<dbReference type="SMART" id="SM00320">
    <property type="entry name" value="WD40"/>
    <property type="match status" value="1"/>
</dbReference>
<evidence type="ECO:0000256" key="4">
    <source>
        <dbReference type="PROSITE-ProRule" id="PRU00221"/>
    </source>
</evidence>